<keyword evidence="2" id="KW-1185">Reference proteome</keyword>
<dbReference type="InParanoid" id="F5YCE6"/>
<dbReference type="AlphaFoldDB" id="F5YCE6"/>
<evidence type="ECO:0000313" key="2">
    <source>
        <dbReference type="Proteomes" id="UP000009222"/>
    </source>
</evidence>
<organism evidence="1 2">
    <name type="scientific">Leadbettera azotonutricia (strain ATCC BAA-888 / DSM 13862 / ZAS-9)</name>
    <name type="common">Treponema azotonutricium</name>
    <dbReference type="NCBI Taxonomy" id="545695"/>
    <lineage>
        <taxon>Bacteria</taxon>
        <taxon>Pseudomonadati</taxon>
        <taxon>Spirochaetota</taxon>
        <taxon>Spirochaetia</taxon>
        <taxon>Spirochaetales</taxon>
        <taxon>Breznakiellaceae</taxon>
        <taxon>Leadbettera</taxon>
    </lineage>
</organism>
<reference evidence="2" key="1">
    <citation type="submission" date="2009-12" db="EMBL/GenBank/DDBJ databases">
        <title>Complete sequence of Treponema azotonutricium strain ZAS-9.</title>
        <authorList>
            <person name="Tetu S.G."/>
            <person name="Matson E."/>
            <person name="Ren Q."/>
            <person name="Seshadri R."/>
            <person name="Elbourne L."/>
            <person name="Hassan K.A."/>
            <person name="Durkin A."/>
            <person name="Radune D."/>
            <person name="Mohamoud Y."/>
            <person name="Shay R."/>
            <person name="Jin S."/>
            <person name="Zhang X."/>
            <person name="Lucey K."/>
            <person name="Ballor N.R."/>
            <person name="Ottesen E."/>
            <person name="Rosenthal R."/>
            <person name="Allen A."/>
            <person name="Leadbetter J.R."/>
            <person name="Paulsen I.T."/>
        </authorList>
    </citation>
    <scope>NUCLEOTIDE SEQUENCE [LARGE SCALE GENOMIC DNA]</scope>
    <source>
        <strain evidence="2">ATCC BAA-888 / DSM 13862 / ZAS-9</strain>
    </source>
</reference>
<name>F5YCE6_LEAAZ</name>
<proteinExistence type="predicted"/>
<reference evidence="1 2" key="2">
    <citation type="journal article" date="2011" name="ISME J.">
        <title>RNA-seq reveals cooperative metabolic interactions between two termite-gut spirochete species in co-culture.</title>
        <authorList>
            <person name="Rosenthal A.Z."/>
            <person name="Matson E.G."/>
            <person name="Eldar A."/>
            <person name="Leadbetter J.R."/>
        </authorList>
    </citation>
    <scope>NUCLEOTIDE SEQUENCE [LARGE SCALE GENOMIC DNA]</scope>
    <source>
        <strain evidence="2">ATCC BAA-888 / DSM 13862 / ZAS-9</strain>
    </source>
</reference>
<dbReference type="EMBL" id="CP001841">
    <property type="protein sequence ID" value="AEF81247.1"/>
    <property type="molecule type" value="Genomic_DNA"/>
</dbReference>
<dbReference type="KEGG" id="taz:TREAZ_2864"/>
<protein>
    <submittedName>
        <fullName evidence="1">Uncharacterized protein</fullName>
    </submittedName>
</protein>
<sequence length="39" mass="4522">MFNVFMGFSFIFLQTIMNNNYITAMPSRVKTPDSLAFNL</sequence>
<gene>
    <name evidence="1" type="ordered locus">TREAZ_2864</name>
</gene>
<dbReference type="HOGENOM" id="CLU_3318648_0_0_12"/>
<dbReference type="Proteomes" id="UP000009222">
    <property type="component" value="Chromosome"/>
</dbReference>
<accession>F5YCE6</accession>
<evidence type="ECO:0000313" key="1">
    <source>
        <dbReference type="EMBL" id="AEF81247.1"/>
    </source>
</evidence>